<dbReference type="AlphaFoldDB" id="A0A9D4MR27"/>
<accession>A0A9D4MR27</accession>
<keyword evidence="3" id="KW-1185">Reference proteome</keyword>
<organism evidence="2 3">
    <name type="scientific">Dreissena polymorpha</name>
    <name type="common">Zebra mussel</name>
    <name type="synonym">Mytilus polymorpha</name>
    <dbReference type="NCBI Taxonomy" id="45954"/>
    <lineage>
        <taxon>Eukaryota</taxon>
        <taxon>Metazoa</taxon>
        <taxon>Spiralia</taxon>
        <taxon>Lophotrochozoa</taxon>
        <taxon>Mollusca</taxon>
        <taxon>Bivalvia</taxon>
        <taxon>Autobranchia</taxon>
        <taxon>Heteroconchia</taxon>
        <taxon>Euheterodonta</taxon>
        <taxon>Imparidentia</taxon>
        <taxon>Neoheterodontei</taxon>
        <taxon>Myida</taxon>
        <taxon>Dreissenoidea</taxon>
        <taxon>Dreissenidae</taxon>
        <taxon>Dreissena</taxon>
    </lineage>
</organism>
<comment type="caution">
    <text evidence="2">The sequence shown here is derived from an EMBL/GenBank/DDBJ whole genome shotgun (WGS) entry which is preliminary data.</text>
</comment>
<feature type="compositionally biased region" description="Basic and acidic residues" evidence="1">
    <location>
        <begin position="178"/>
        <end position="188"/>
    </location>
</feature>
<proteinExistence type="predicted"/>
<gene>
    <name evidence="2" type="ORF">DPMN_004848</name>
</gene>
<sequence length="276" mass="30908">MIDCNAVVVMTDDDLARYLLHYGDRIALMAFAKIKSRKESNSETTLANCTMHQLGRRRNSKSTGNKNGLKKSRAIELGWLNRTGKTRYKQVRAQNGGGTRRFQIDKAITVGELLNVATATFFPGGISNFGQLCDYIYEIKDFKGDSIEENKTMEDLYKDSRLKVLRLYLYTRPREQISETRSETKCSESSEDELPSLSSVHELRSSRMTTVGASSSPNVSTPETHMSNTSSSQELVSPDPDQQLPDITPQTSAAQATFIETGTPTVQFRQRRSLSL</sequence>
<reference evidence="2" key="1">
    <citation type="journal article" date="2019" name="bioRxiv">
        <title>The Genome of the Zebra Mussel, Dreissena polymorpha: A Resource for Invasive Species Research.</title>
        <authorList>
            <person name="McCartney M.A."/>
            <person name="Auch B."/>
            <person name="Kono T."/>
            <person name="Mallez S."/>
            <person name="Zhang Y."/>
            <person name="Obille A."/>
            <person name="Becker A."/>
            <person name="Abrahante J.E."/>
            <person name="Garbe J."/>
            <person name="Badalamenti J.P."/>
            <person name="Herman A."/>
            <person name="Mangelson H."/>
            <person name="Liachko I."/>
            <person name="Sullivan S."/>
            <person name="Sone E.D."/>
            <person name="Koren S."/>
            <person name="Silverstein K.A.T."/>
            <person name="Beckman K.B."/>
            <person name="Gohl D.M."/>
        </authorList>
    </citation>
    <scope>NUCLEOTIDE SEQUENCE</scope>
    <source>
        <strain evidence="2">Duluth1</strain>
        <tissue evidence="2">Whole animal</tissue>
    </source>
</reference>
<evidence type="ECO:0000313" key="3">
    <source>
        <dbReference type="Proteomes" id="UP000828390"/>
    </source>
</evidence>
<dbReference type="Proteomes" id="UP000828390">
    <property type="component" value="Unassembled WGS sequence"/>
</dbReference>
<feature type="compositionally biased region" description="Polar residues" evidence="1">
    <location>
        <begin position="206"/>
        <end position="235"/>
    </location>
</feature>
<dbReference type="EMBL" id="JAIWYP010000001">
    <property type="protein sequence ID" value="KAH3880926.1"/>
    <property type="molecule type" value="Genomic_DNA"/>
</dbReference>
<feature type="region of interest" description="Disordered" evidence="1">
    <location>
        <begin position="178"/>
        <end position="252"/>
    </location>
</feature>
<evidence type="ECO:0000256" key="1">
    <source>
        <dbReference type="SAM" id="MobiDB-lite"/>
    </source>
</evidence>
<protein>
    <submittedName>
        <fullName evidence="2">Uncharacterized protein</fullName>
    </submittedName>
</protein>
<reference evidence="2" key="2">
    <citation type="submission" date="2020-11" db="EMBL/GenBank/DDBJ databases">
        <authorList>
            <person name="McCartney M.A."/>
            <person name="Auch B."/>
            <person name="Kono T."/>
            <person name="Mallez S."/>
            <person name="Becker A."/>
            <person name="Gohl D.M."/>
            <person name="Silverstein K.A.T."/>
            <person name="Koren S."/>
            <person name="Bechman K.B."/>
            <person name="Herman A."/>
            <person name="Abrahante J.E."/>
            <person name="Garbe J."/>
        </authorList>
    </citation>
    <scope>NUCLEOTIDE SEQUENCE</scope>
    <source>
        <strain evidence="2">Duluth1</strain>
        <tissue evidence="2">Whole animal</tissue>
    </source>
</reference>
<evidence type="ECO:0000313" key="2">
    <source>
        <dbReference type="EMBL" id="KAH3880926.1"/>
    </source>
</evidence>
<feature type="non-terminal residue" evidence="2">
    <location>
        <position position="276"/>
    </location>
</feature>
<name>A0A9D4MR27_DREPO</name>